<dbReference type="InterPro" id="IPR027417">
    <property type="entry name" value="P-loop_NTPase"/>
</dbReference>
<name>A0A2T8F8V0_9ACTN</name>
<protein>
    <recommendedName>
        <fullName evidence="3">Chromosome partitioning protein</fullName>
    </recommendedName>
</protein>
<organism evidence="1 2">
    <name type="scientific">Nocardioides gansuensis</name>
    <dbReference type="NCBI Taxonomy" id="2138300"/>
    <lineage>
        <taxon>Bacteria</taxon>
        <taxon>Bacillati</taxon>
        <taxon>Actinomycetota</taxon>
        <taxon>Actinomycetes</taxon>
        <taxon>Propionibacteriales</taxon>
        <taxon>Nocardioidaceae</taxon>
        <taxon>Nocardioides</taxon>
    </lineage>
</organism>
<comment type="caution">
    <text evidence="1">The sequence shown here is derived from an EMBL/GenBank/DDBJ whole genome shotgun (WGS) entry which is preliminary data.</text>
</comment>
<evidence type="ECO:0008006" key="3">
    <source>
        <dbReference type="Google" id="ProtNLM"/>
    </source>
</evidence>
<dbReference type="RefSeq" id="WP_116573180.1">
    <property type="nucleotide sequence ID" value="NZ_QDGZ01000006.1"/>
</dbReference>
<dbReference type="OrthoDB" id="5243870at2"/>
<accession>A0A2T8F8V0</accession>
<dbReference type="Proteomes" id="UP000246018">
    <property type="component" value="Unassembled WGS sequence"/>
</dbReference>
<gene>
    <name evidence="1" type="ORF">DDE18_15660</name>
</gene>
<dbReference type="Gene3D" id="3.40.50.300">
    <property type="entry name" value="P-loop containing nucleotide triphosphate hydrolases"/>
    <property type="match status" value="1"/>
</dbReference>
<sequence>MLISLASVKGSPGVTSTALAMAAVWPRPVVLLEADASGGGLAYRCTAATGGPLPATKGIFTLAAAIRGGMPSGDVVVDHAQLLACGVRVVQGVVSPMQARGMGSLWSTIAEACQTSGVDVIADLGRLDRASVTLPIAQASDYVLPVAAATLESVMHLRGQLPELSVALRQHEVGRLVPLLVGPDGHAARDCRDLDELLDQTGVGAEPSRPVPVDARTVQRLEAGERGNGRLGRTLLLRATRLVAGALLEEGAVSTR</sequence>
<evidence type="ECO:0000313" key="2">
    <source>
        <dbReference type="Proteomes" id="UP000246018"/>
    </source>
</evidence>
<proteinExistence type="predicted"/>
<keyword evidence="2" id="KW-1185">Reference proteome</keyword>
<reference evidence="1 2" key="1">
    <citation type="submission" date="2018-04" db="EMBL/GenBank/DDBJ databases">
        <title>Genome of Nocardioides gansuensis WSJ-1.</title>
        <authorList>
            <person name="Wu S."/>
            <person name="Wang G."/>
        </authorList>
    </citation>
    <scope>NUCLEOTIDE SEQUENCE [LARGE SCALE GENOMIC DNA]</scope>
    <source>
        <strain evidence="1 2">WSJ-1</strain>
    </source>
</reference>
<evidence type="ECO:0000313" key="1">
    <source>
        <dbReference type="EMBL" id="PVG82113.1"/>
    </source>
</evidence>
<dbReference type="AlphaFoldDB" id="A0A2T8F8V0"/>
<dbReference type="EMBL" id="QDGZ01000006">
    <property type="protein sequence ID" value="PVG82113.1"/>
    <property type="molecule type" value="Genomic_DNA"/>
</dbReference>